<protein>
    <recommendedName>
        <fullName evidence="4">PEST proteolytic signal-containing nuclear protein</fullName>
    </recommendedName>
</protein>
<evidence type="ECO:0000256" key="1">
    <source>
        <dbReference type="ARBA" id="ARBA00002646"/>
    </source>
</evidence>
<evidence type="ECO:0000256" key="8">
    <source>
        <dbReference type="ARBA" id="ARBA00023242"/>
    </source>
</evidence>
<comment type="subunit">
    <text evidence="3">Interacts with UHRF2/NIRF.</text>
</comment>
<comment type="caution">
    <text evidence="11">The sequence shown here is derived from an EMBL/GenBank/DDBJ whole genome shotgun (WGS) entry which is preliminary data.</text>
</comment>
<dbReference type="InterPro" id="IPR029169">
    <property type="entry name" value="PCNP"/>
</dbReference>
<dbReference type="EMBL" id="VXAL01013258">
    <property type="protein sequence ID" value="NXK52555.1"/>
    <property type="molecule type" value="Genomic_DNA"/>
</dbReference>
<dbReference type="GO" id="GO:0016567">
    <property type="term" value="P:protein ubiquitination"/>
    <property type="evidence" value="ECO:0007669"/>
    <property type="project" value="InterPro"/>
</dbReference>
<evidence type="ECO:0000313" key="12">
    <source>
        <dbReference type="Proteomes" id="UP000537522"/>
    </source>
</evidence>
<dbReference type="Proteomes" id="UP000537522">
    <property type="component" value="Unassembled WGS sequence"/>
</dbReference>
<dbReference type="AlphaFoldDB" id="A0A7L0K6D9"/>
<organism evidence="11 12">
    <name type="scientific">Chauna torquata</name>
    <name type="common">Southern screamer</name>
    <dbReference type="NCBI Taxonomy" id="30388"/>
    <lineage>
        <taxon>Eukaryota</taxon>
        <taxon>Metazoa</taxon>
        <taxon>Chordata</taxon>
        <taxon>Craniata</taxon>
        <taxon>Vertebrata</taxon>
        <taxon>Euteleostomi</taxon>
        <taxon>Archelosauria</taxon>
        <taxon>Archosauria</taxon>
        <taxon>Dinosauria</taxon>
        <taxon>Saurischia</taxon>
        <taxon>Theropoda</taxon>
        <taxon>Coelurosauria</taxon>
        <taxon>Aves</taxon>
        <taxon>Neognathae</taxon>
        <taxon>Galloanserae</taxon>
        <taxon>Anseriformes</taxon>
        <taxon>Anhimidae</taxon>
        <taxon>Chauna</taxon>
    </lineage>
</organism>
<keyword evidence="8" id="KW-0539">Nucleus</keyword>
<evidence type="ECO:0000256" key="3">
    <source>
        <dbReference type="ARBA" id="ARBA00011097"/>
    </source>
</evidence>
<evidence type="ECO:0000256" key="5">
    <source>
        <dbReference type="ARBA" id="ARBA00022553"/>
    </source>
</evidence>
<reference evidence="11 12" key="1">
    <citation type="submission" date="2019-09" db="EMBL/GenBank/DDBJ databases">
        <title>Bird 10,000 Genomes (B10K) Project - Family phase.</title>
        <authorList>
            <person name="Zhang G."/>
        </authorList>
    </citation>
    <scope>NUCLEOTIDE SEQUENCE [LARGE SCALE GENOMIC DNA]</scope>
    <source>
        <strain evidence="11">B10K-DU-011-36</strain>
        <tissue evidence="11">Muscle</tissue>
    </source>
</reference>
<evidence type="ECO:0000256" key="9">
    <source>
        <dbReference type="ARBA" id="ARBA00023306"/>
    </source>
</evidence>
<dbReference type="GO" id="GO:0005634">
    <property type="term" value="C:nucleus"/>
    <property type="evidence" value="ECO:0007669"/>
    <property type="project" value="UniProtKB-SubCell"/>
</dbReference>
<feature type="region of interest" description="Disordered" evidence="10">
    <location>
        <begin position="1"/>
        <end position="52"/>
    </location>
</feature>
<feature type="compositionally biased region" description="Polar residues" evidence="10">
    <location>
        <begin position="92"/>
        <end position="102"/>
    </location>
</feature>
<keyword evidence="7" id="KW-0007">Acetylation</keyword>
<dbReference type="GO" id="GO:0043161">
    <property type="term" value="P:proteasome-mediated ubiquitin-dependent protein catabolic process"/>
    <property type="evidence" value="ECO:0007669"/>
    <property type="project" value="TreeGrafter"/>
</dbReference>
<evidence type="ECO:0000256" key="2">
    <source>
        <dbReference type="ARBA" id="ARBA00004123"/>
    </source>
</evidence>
<proteinExistence type="predicted"/>
<feature type="region of interest" description="Disordered" evidence="10">
    <location>
        <begin position="85"/>
        <end position="109"/>
    </location>
</feature>
<gene>
    <name evidence="11" type="primary">Pcnp</name>
    <name evidence="11" type="ORF">CHATOR_R00522</name>
</gene>
<evidence type="ECO:0000313" key="11">
    <source>
        <dbReference type="EMBL" id="NXK52555.1"/>
    </source>
</evidence>
<evidence type="ECO:0000256" key="7">
    <source>
        <dbReference type="ARBA" id="ARBA00022990"/>
    </source>
</evidence>
<comment type="subcellular location">
    <subcellularLocation>
        <location evidence="2">Nucleus</location>
    </subcellularLocation>
</comment>
<accession>A0A7L0K6D9</accession>
<evidence type="ECO:0000256" key="10">
    <source>
        <dbReference type="SAM" id="MobiDB-lite"/>
    </source>
</evidence>
<sequence length="131" mass="14189">PEEEAEKPVKTKTVSSSNGGESSSRSAEKRAANEEAEDFTTKPAPAKMSKFGFSIGSQTSKKASAISIKLAANVSCLKAFNFKERETKGKDTPTSAGPNSFNKGKHGFSDNQKLWERNIKSHLGNIHDQEN</sequence>
<evidence type="ECO:0000256" key="4">
    <source>
        <dbReference type="ARBA" id="ARBA00022059"/>
    </source>
</evidence>
<keyword evidence="5" id="KW-0597">Phosphoprotein</keyword>
<name>A0A7L0K6D9_CHATO</name>
<dbReference type="Pfam" id="PF15473">
    <property type="entry name" value="PCNP"/>
    <property type="match status" value="2"/>
</dbReference>
<keyword evidence="6" id="KW-0832">Ubl conjugation</keyword>
<dbReference type="PANTHER" id="PTHR16523">
    <property type="entry name" value="PEST PROTEOLYTIC SIGNAL-CONTAINING NUCLEAR PROTEIN"/>
    <property type="match status" value="1"/>
</dbReference>
<keyword evidence="9" id="KW-0131">Cell cycle</keyword>
<comment type="function">
    <text evidence="1">May be involved in cell cycle regulation.</text>
</comment>
<feature type="compositionally biased region" description="Low complexity" evidence="10">
    <location>
        <begin position="15"/>
        <end position="25"/>
    </location>
</feature>
<keyword evidence="12" id="KW-1185">Reference proteome</keyword>
<feature type="non-terminal residue" evidence="11">
    <location>
        <position position="131"/>
    </location>
</feature>
<evidence type="ECO:0000256" key="6">
    <source>
        <dbReference type="ARBA" id="ARBA00022843"/>
    </source>
</evidence>
<feature type="non-terminal residue" evidence="11">
    <location>
        <position position="1"/>
    </location>
</feature>
<dbReference type="PANTHER" id="PTHR16523:SF6">
    <property type="entry name" value="PEST PROTEOLYTIC SIGNAL-CONTAINING NUCLEAR PROTEIN"/>
    <property type="match status" value="1"/>
</dbReference>